<dbReference type="InterPro" id="IPR011010">
    <property type="entry name" value="DNA_brk_join_enz"/>
</dbReference>
<dbReference type="GO" id="GO:0003677">
    <property type="term" value="F:DNA binding"/>
    <property type="evidence" value="ECO:0007669"/>
    <property type="project" value="UniProtKB-KW"/>
</dbReference>
<comment type="similarity">
    <text evidence="1">Belongs to the 'phage' integrase family.</text>
</comment>
<dbReference type="EMBL" id="FNBM01000007">
    <property type="protein sequence ID" value="SDG12295.1"/>
    <property type="molecule type" value="Genomic_DNA"/>
</dbReference>
<dbReference type="PANTHER" id="PTHR30349:SF41">
    <property type="entry name" value="INTEGRASE_RECOMBINASE PROTEIN MJ0367-RELATED"/>
    <property type="match status" value="1"/>
</dbReference>
<evidence type="ECO:0000256" key="4">
    <source>
        <dbReference type="ARBA" id="ARBA00023172"/>
    </source>
</evidence>
<keyword evidence="2" id="KW-0229">DNA integration</keyword>
<gene>
    <name evidence="6" type="ORF">SAMN05216381_3205</name>
</gene>
<dbReference type="PROSITE" id="PS51898">
    <property type="entry name" value="TYR_RECOMBINASE"/>
    <property type="match status" value="1"/>
</dbReference>
<evidence type="ECO:0000313" key="7">
    <source>
        <dbReference type="Proteomes" id="UP000243378"/>
    </source>
</evidence>
<dbReference type="PANTHER" id="PTHR30349">
    <property type="entry name" value="PHAGE INTEGRASE-RELATED"/>
    <property type="match status" value="1"/>
</dbReference>
<dbReference type="InterPro" id="IPR013762">
    <property type="entry name" value="Integrase-like_cat_sf"/>
</dbReference>
<dbReference type="GO" id="GO:0015074">
    <property type="term" value="P:DNA integration"/>
    <property type="evidence" value="ECO:0007669"/>
    <property type="project" value="UniProtKB-KW"/>
</dbReference>
<evidence type="ECO:0000259" key="5">
    <source>
        <dbReference type="PROSITE" id="PS51898"/>
    </source>
</evidence>
<evidence type="ECO:0000256" key="2">
    <source>
        <dbReference type="ARBA" id="ARBA00022908"/>
    </source>
</evidence>
<organism evidence="6 7">
    <name type="scientific">Phytopseudomonas seleniipraecipitans</name>
    <dbReference type="NCBI Taxonomy" id="640205"/>
    <lineage>
        <taxon>Bacteria</taxon>
        <taxon>Pseudomonadati</taxon>
        <taxon>Pseudomonadota</taxon>
        <taxon>Gammaproteobacteria</taxon>
        <taxon>Pseudomonadales</taxon>
        <taxon>Pseudomonadaceae</taxon>
        <taxon>Phytopseudomonas</taxon>
    </lineage>
</organism>
<proteinExistence type="inferred from homology"/>
<dbReference type="CDD" id="cd00397">
    <property type="entry name" value="DNA_BRE_C"/>
    <property type="match status" value="1"/>
</dbReference>
<dbReference type="AlphaFoldDB" id="A0A1G7RNI4"/>
<dbReference type="GO" id="GO:0006310">
    <property type="term" value="P:DNA recombination"/>
    <property type="evidence" value="ECO:0007669"/>
    <property type="project" value="UniProtKB-KW"/>
</dbReference>
<dbReference type="STRING" id="640205.SAMN05216381_3205"/>
<accession>A0A1G7RNI4</accession>
<evidence type="ECO:0000256" key="1">
    <source>
        <dbReference type="ARBA" id="ARBA00008857"/>
    </source>
</evidence>
<name>A0A1G7RNI4_9GAMM</name>
<dbReference type="SUPFAM" id="SSF56349">
    <property type="entry name" value="DNA breaking-rejoining enzymes"/>
    <property type="match status" value="1"/>
</dbReference>
<evidence type="ECO:0000313" key="6">
    <source>
        <dbReference type="EMBL" id="SDG12295.1"/>
    </source>
</evidence>
<keyword evidence="3" id="KW-0238">DNA-binding</keyword>
<protein>
    <submittedName>
        <fullName evidence="6">Phage integrase family protein</fullName>
    </submittedName>
</protein>
<keyword evidence="4" id="KW-0233">DNA recombination</keyword>
<reference evidence="6 7" key="1">
    <citation type="submission" date="2016-10" db="EMBL/GenBank/DDBJ databases">
        <authorList>
            <person name="de Groot N.N."/>
        </authorList>
    </citation>
    <scope>NUCLEOTIDE SEQUENCE [LARGE SCALE GENOMIC DNA]</scope>
    <source>
        <strain evidence="6 7">LMG 25475</strain>
    </source>
</reference>
<dbReference type="InterPro" id="IPR002104">
    <property type="entry name" value="Integrase_catalytic"/>
</dbReference>
<dbReference type="Proteomes" id="UP000243378">
    <property type="component" value="Unassembled WGS sequence"/>
</dbReference>
<dbReference type="InterPro" id="IPR050090">
    <property type="entry name" value="Tyrosine_recombinase_XerCD"/>
</dbReference>
<dbReference type="Pfam" id="PF00589">
    <property type="entry name" value="Phage_integrase"/>
    <property type="match status" value="1"/>
</dbReference>
<feature type="domain" description="Tyr recombinase" evidence="5">
    <location>
        <begin position="181"/>
        <end position="402"/>
    </location>
</feature>
<evidence type="ECO:0000256" key="3">
    <source>
        <dbReference type="ARBA" id="ARBA00023125"/>
    </source>
</evidence>
<dbReference type="Gene3D" id="1.10.443.10">
    <property type="entry name" value="Intergrase catalytic core"/>
    <property type="match status" value="1"/>
</dbReference>
<sequence>MHRPLSQGAALPTGLTQADLRARDAEGMPCFFWTSGRFCFEVNFYLLGLWCDGRVSLSNKGGSARQYAMQISFLIRFLELNRMTVTTITDKYFGLFVKGLCSEVYPDGERVRVENTVRDIASRCLDFLSVITEEFGFEGYVSKKGIVKGYKIEPDQRRERPSLYRKIFWYHASFPLASSDNRRSPIEPSAIADLRLAAKSRSPKVAARLKLLISVLNNTGCRRAEAARIRIEDVMKAYRSGVTHPLMRIPSVKGNKGYRVLPVPHIVIDSWVNYIENERAEMIERAKELNANFVDHGFLFLNSVSCEPLAIDTVTNDISDLRKLAGISSRAHPHMFRHRFITEKFKDLIVKYDLENTDVMRRAIANADVIKRVLQEWTGHKLVESLDHYIHIAFRELARMEKVVAATLAQAAASDMLRQLDDYESEFRLNLLSEEEFERRTMTTIRQYYRFDS</sequence>